<dbReference type="InterPro" id="IPR000182">
    <property type="entry name" value="GNAT_dom"/>
</dbReference>
<dbReference type="EMBL" id="WDVF01000004">
    <property type="protein sequence ID" value="KAB7136837.1"/>
    <property type="molecule type" value="Genomic_DNA"/>
</dbReference>
<evidence type="ECO:0000313" key="7">
    <source>
        <dbReference type="EMBL" id="KAB7136837.1"/>
    </source>
</evidence>
<dbReference type="EMBL" id="WDTJ01000002">
    <property type="protein sequence ID" value="KAB7237073.1"/>
    <property type="molecule type" value="Genomic_DNA"/>
</dbReference>
<proteinExistence type="predicted"/>
<evidence type="ECO:0000313" key="8">
    <source>
        <dbReference type="EMBL" id="KAB7204219.1"/>
    </source>
</evidence>
<dbReference type="CDD" id="cd04301">
    <property type="entry name" value="NAT_SF"/>
    <property type="match status" value="1"/>
</dbReference>
<dbReference type="EMBL" id="QSRH01000003">
    <property type="protein sequence ID" value="RGL03903.1"/>
    <property type="molecule type" value="Genomic_DNA"/>
</dbReference>
<evidence type="ECO:0000313" key="30">
    <source>
        <dbReference type="Proteomes" id="UP000468842"/>
    </source>
</evidence>
<evidence type="ECO:0000313" key="14">
    <source>
        <dbReference type="EMBL" id="MZR89316.1"/>
    </source>
</evidence>
<sequence>MLSRISHNGNMSEAIIRTLRRDDYPALIDLVRRTWYAEFDERTGLLAAEADWENCLARTTNAFVAELDGQPVALIVGRVDALDHRSPLNSHRINSWNALARLVFAKGGIKAAGEILGILGIDKRLRAQAASAGHDYAAEVVLFVLDPAARGHGLGRRMFETLMDAFRLAGVRDYFLFTDTTCDVGFYVHRGLTQVCEQSLPASVPGENPSSFYLYEGSVPEPA</sequence>
<evidence type="ECO:0000313" key="19">
    <source>
        <dbReference type="Proteomes" id="UP000257074"/>
    </source>
</evidence>
<dbReference type="AlphaFoldDB" id="A0A269TA10"/>
<evidence type="ECO:0000313" key="24">
    <source>
        <dbReference type="Proteomes" id="UP000451234"/>
    </source>
</evidence>
<dbReference type="EMBL" id="WDZP01000004">
    <property type="protein sequence ID" value="KAB6919800.1"/>
    <property type="molecule type" value="Genomic_DNA"/>
</dbReference>
<dbReference type="EMBL" id="WDWU01000003">
    <property type="protein sequence ID" value="KAB7057658.1"/>
    <property type="molecule type" value="Genomic_DNA"/>
</dbReference>
<dbReference type="EMBL" id="WDZO01000008">
    <property type="protein sequence ID" value="KAB6913227.1"/>
    <property type="molecule type" value="Genomic_DNA"/>
</dbReference>
<evidence type="ECO:0000313" key="3">
    <source>
        <dbReference type="EMBL" id="KAB6913227.1"/>
    </source>
</evidence>
<dbReference type="EMBL" id="WDUB01000001">
    <property type="protein sequence ID" value="KAB7204219.1"/>
    <property type="molecule type" value="Genomic_DNA"/>
</dbReference>
<dbReference type="EMBL" id="WEAY01000004">
    <property type="protein sequence ID" value="KAB6838679.1"/>
    <property type="molecule type" value="Genomic_DNA"/>
</dbReference>
<dbReference type="GO" id="GO:0016747">
    <property type="term" value="F:acyltransferase activity, transferring groups other than amino-acyl groups"/>
    <property type="evidence" value="ECO:0007669"/>
    <property type="project" value="InterPro"/>
</dbReference>
<evidence type="ECO:0000313" key="20">
    <source>
        <dbReference type="Proteomes" id="UP000261186"/>
    </source>
</evidence>
<dbReference type="EMBL" id="WDWL01000003">
    <property type="protein sequence ID" value="KAB7074198.1"/>
    <property type="molecule type" value="Genomic_DNA"/>
</dbReference>
<dbReference type="Proteomes" id="UP000261288">
    <property type="component" value="Unassembled WGS sequence"/>
</dbReference>
<accession>A0A269TA10</accession>
<dbReference type="Pfam" id="PF00583">
    <property type="entry name" value="Acetyltransf_1"/>
    <property type="match status" value="1"/>
</dbReference>
<dbReference type="Proteomes" id="UP000638311">
    <property type="component" value="Unassembled WGS sequence"/>
</dbReference>
<evidence type="ECO:0000313" key="34">
    <source>
        <dbReference type="Proteomes" id="UP000491334"/>
    </source>
</evidence>
<evidence type="ECO:0000313" key="28">
    <source>
        <dbReference type="Proteomes" id="UP000466472"/>
    </source>
</evidence>
<evidence type="ECO:0000313" key="29">
    <source>
        <dbReference type="Proteomes" id="UP000467387"/>
    </source>
</evidence>
<dbReference type="Proteomes" id="UP000466472">
    <property type="component" value="Unassembled WGS sequence"/>
</dbReference>
<evidence type="ECO:0000313" key="18">
    <source>
        <dbReference type="EMBL" id="RGL49532.1"/>
    </source>
</evidence>
<feature type="domain" description="N-acetyltransferase" evidence="1">
    <location>
        <begin position="14"/>
        <end position="220"/>
    </location>
</feature>
<evidence type="ECO:0000313" key="9">
    <source>
        <dbReference type="EMBL" id="KAB7237073.1"/>
    </source>
</evidence>
<protein>
    <submittedName>
        <fullName evidence="4 16">N-acetyltransferase</fullName>
    </submittedName>
</protein>
<organism evidence="4 34">
    <name type="scientific">Bifidobacterium longum</name>
    <dbReference type="NCBI Taxonomy" id="216816"/>
    <lineage>
        <taxon>Bacteria</taxon>
        <taxon>Bacillati</taxon>
        <taxon>Actinomycetota</taxon>
        <taxon>Actinomycetes</taxon>
        <taxon>Bifidobacteriales</taxon>
        <taxon>Bifidobacteriaceae</taxon>
        <taxon>Bifidobacterium</taxon>
    </lineage>
</organism>
<evidence type="ECO:0000313" key="33">
    <source>
        <dbReference type="Proteomes" id="UP000481350"/>
    </source>
</evidence>
<evidence type="ECO:0000313" key="27">
    <source>
        <dbReference type="Proteomes" id="UP000461165"/>
    </source>
</evidence>
<reference evidence="22 23" key="3">
    <citation type="journal article" date="2019" name="Nat. Med.">
        <title>A library of human gut bacterial isolates paired with longitudinal multiomics data enables mechanistic microbiome research.</title>
        <authorList>
            <person name="Poyet M."/>
            <person name="Groussin M."/>
            <person name="Gibbons S.M."/>
            <person name="Avila-Pacheco J."/>
            <person name="Jiang X."/>
            <person name="Kearney S.M."/>
            <person name="Perrotta A.R."/>
            <person name="Berdy B."/>
            <person name="Zhao S."/>
            <person name="Lieberman T.D."/>
            <person name="Swanson P.K."/>
            <person name="Smith M."/>
            <person name="Roesemann S."/>
            <person name="Alexander J.E."/>
            <person name="Rich S.A."/>
            <person name="Livny J."/>
            <person name="Vlamakis H."/>
            <person name="Clish C."/>
            <person name="Bullock K."/>
            <person name="Deik A."/>
            <person name="Scott J."/>
            <person name="Pierce K.A."/>
            <person name="Xavier R.J."/>
            <person name="Alm E.J."/>
        </authorList>
    </citation>
    <scope>NUCLEOTIDE SEQUENCE [LARGE SCALE GENOMIC DNA]</scope>
    <source>
        <strain evidence="9 25">BIOML-A118</strain>
        <strain evidence="8 31">BIOML-A136</strain>
        <strain evidence="7 27">BIOML-A166</strain>
        <strain evidence="6 23">BIOML-A201</strain>
        <strain evidence="5 29">BIOML-A210</strain>
        <strain evidence="3 33">BIOML-A283</strain>
        <strain evidence="4 34">BIOML-A284</strain>
        <strain evidence="2 32">BIOML-A320</strain>
        <strain evidence="13 30">BIOML-A37</strain>
        <strain evidence="14 28">BIOML-A395</strain>
        <strain evidence="15">BIOML-A409</strain>
        <strain evidence="12 26">BIOML-A55</strain>
        <strain evidence="11 22">BIOML-A65</strain>
        <strain evidence="10 24">BIOML-A75</strain>
    </source>
</reference>
<dbReference type="Proteomes" id="UP000468842">
    <property type="component" value="Unassembled WGS sequence"/>
</dbReference>
<dbReference type="Proteomes" id="UP000461165">
    <property type="component" value="Unassembled WGS sequence"/>
</dbReference>
<dbReference type="EMBL" id="WXEF01000023">
    <property type="protein sequence ID" value="MZR89316.1"/>
    <property type="molecule type" value="Genomic_DNA"/>
</dbReference>
<dbReference type="Proteomes" id="UP000432196">
    <property type="component" value="Unassembled WGS sequence"/>
</dbReference>
<evidence type="ECO:0000313" key="26">
    <source>
        <dbReference type="Proteomes" id="UP000460881"/>
    </source>
</evidence>
<dbReference type="Proteomes" id="UP000261186">
    <property type="component" value="Unassembled WGS sequence"/>
</dbReference>
<reference evidence="16 19" key="1">
    <citation type="journal article" date="2017" name="Anaerobe">
        <title>Quantification, isolation and characterization of Bifidobacterium from the vaginal microbiomes of reproductive aged women.</title>
        <authorList>
            <person name="Freitas A.C."/>
            <person name="Hill J.E."/>
        </authorList>
    </citation>
    <scope>NUCLEOTIDE SEQUENCE [LARGE SCALE GENOMIC DNA]</scope>
    <source>
        <strain evidence="16 19">N6D05</strain>
    </source>
</reference>
<dbReference type="Proteomes" id="UP000451234">
    <property type="component" value="Unassembled WGS sequence"/>
</dbReference>
<dbReference type="SUPFAM" id="SSF55729">
    <property type="entry name" value="Acyl-CoA N-acyltransferases (Nat)"/>
    <property type="match status" value="1"/>
</dbReference>
<dbReference type="Proteomes" id="UP000478746">
    <property type="component" value="Unassembled WGS sequence"/>
</dbReference>
<dbReference type="Gene3D" id="3.40.630.30">
    <property type="match status" value="1"/>
</dbReference>
<dbReference type="EMBL" id="WDRM01000003">
    <property type="protein sequence ID" value="KAB7339746.1"/>
    <property type="molecule type" value="Genomic_DNA"/>
</dbReference>
<evidence type="ECO:0000313" key="22">
    <source>
        <dbReference type="Proteomes" id="UP000430971"/>
    </source>
</evidence>
<evidence type="ECO:0000313" key="11">
    <source>
        <dbReference type="EMBL" id="KAB7339746.1"/>
    </source>
</evidence>
<evidence type="ECO:0000313" key="4">
    <source>
        <dbReference type="EMBL" id="KAB6919800.1"/>
    </source>
</evidence>
<dbReference type="Proteomes" id="UP000481350">
    <property type="component" value="Unassembled WGS sequence"/>
</dbReference>
<evidence type="ECO:0000313" key="21">
    <source>
        <dbReference type="Proteomes" id="UP000261288"/>
    </source>
</evidence>
<dbReference type="PROSITE" id="PS51186">
    <property type="entry name" value="GNAT"/>
    <property type="match status" value="1"/>
</dbReference>
<evidence type="ECO:0000313" key="12">
    <source>
        <dbReference type="EMBL" id="KAB7360577.1"/>
    </source>
</evidence>
<dbReference type="InterPro" id="IPR016181">
    <property type="entry name" value="Acyl_CoA_acyltransferase"/>
</dbReference>
<evidence type="ECO:0000313" key="5">
    <source>
        <dbReference type="EMBL" id="KAB7057658.1"/>
    </source>
</evidence>
<dbReference type="EMBL" id="WDQK01000004">
    <property type="protein sequence ID" value="KAB7396159.1"/>
    <property type="molecule type" value="Genomic_DNA"/>
</dbReference>
<keyword evidence="4" id="KW-0808">Transferase</keyword>
<evidence type="ECO:0000313" key="10">
    <source>
        <dbReference type="EMBL" id="KAB7322923.1"/>
    </source>
</evidence>
<evidence type="ECO:0000313" key="13">
    <source>
        <dbReference type="EMBL" id="KAB7396159.1"/>
    </source>
</evidence>
<dbReference type="Proteomes" id="UP000257074">
    <property type="component" value="Unassembled WGS sequence"/>
</dbReference>
<dbReference type="Proteomes" id="UP000476628">
    <property type="component" value="Unassembled WGS sequence"/>
</dbReference>
<evidence type="ECO:0000313" key="16">
    <source>
        <dbReference type="EMBL" id="RDX08541.1"/>
    </source>
</evidence>
<evidence type="ECO:0000259" key="1">
    <source>
        <dbReference type="PROSITE" id="PS51186"/>
    </source>
</evidence>
<dbReference type="Proteomes" id="UP000460881">
    <property type="component" value="Unassembled WGS sequence"/>
</dbReference>
<comment type="caution">
    <text evidence="4">The sequence shown here is derived from an EMBL/GenBank/DDBJ whole genome shotgun (WGS) entry which is preliminary data.</text>
</comment>
<evidence type="ECO:0000313" key="32">
    <source>
        <dbReference type="Proteomes" id="UP000478746"/>
    </source>
</evidence>
<dbReference type="EMBL" id="QSRZ01000005">
    <property type="protein sequence ID" value="RGL49532.1"/>
    <property type="molecule type" value="Genomic_DNA"/>
</dbReference>
<name>A0A269TA10_BIFLN</name>
<dbReference type="EMBL" id="WXDR01000008">
    <property type="protein sequence ID" value="MZU08524.1"/>
    <property type="molecule type" value="Genomic_DNA"/>
</dbReference>
<reference evidence="20 21" key="2">
    <citation type="submission" date="2018-08" db="EMBL/GenBank/DDBJ databases">
        <title>A genome reference for cultivated species of the human gut microbiota.</title>
        <authorList>
            <person name="Zou Y."/>
            <person name="Xue W."/>
            <person name="Luo G."/>
        </authorList>
    </citation>
    <scope>NUCLEOTIDE SEQUENCE [LARGE SCALE GENOMIC DNA]</scope>
    <source>
        <strain evidence="18 21">TF06-45A</strain>
        <strain evidence="17 20">TF08-4AC</strain>
    </source>
</reference>
<dbReference type="EMBL" id="WDRC01000003">
    <property type="protein sequence ID" value="KAB7360577.1"/>
    <property type="molecule type" value="Genomic_DNA"/>
</dbReference>
<dbReference type="Proteomes" id="UP000430971">
    <property type="component" value="Unassembled WGS sequence"/>
</dbReference>
<evidence type="ECO:0000313" key="25">
    <source>
        <dbReference type="Proteomes" id="UP000460333"/>
    </source>
</evidence>
<dbReference type="Proteomes" id="UP000467387">
    <property type="component" value="Unassembled WGS sequence"/>
</dbReference>
<dbReference type="EMBL" id="NJNR01000025">
    <property type="protein sequence ID" value="RDX08541.1"/>
    <property type="molecule type" value="Genomic_DNA"/>
</dbReference>
<evidence type="ECO:0000313" key="15">
    <source>
        <dbReference type="EMBL" id="MZU08524.1"/>
    </source>
</evidence>
<gene>
    <name evidence="16" type="ORF">CE169_05735</name>
    <name evidence="18" type="ORF">DXC63_05225</name>
    <name evidence="17" type="ORF">DXC85_05765</name>
    <name evidence="13" type="ORF">GBB40_03125</name>
    <name evidence="12" type="ORF">GBB63_01775</name>
    <name evidence="10" type="ORF">GBB65_05435</name>
    <name evidence="11" type="ORF">GBB73_01810</name>
    <name evidence="9" type="ORF">GBC43_02280</name>
    <name evidence="8" type="ORF">GBC45_00285</name>
    <name evidence="7" type="ORF">GBC97_03065</name>
    <name evidence="6" type="ORF">GBI83_02715</name>
    <name evidence="5" type="ORF">GBI87_02800</name>
    <name evidence="3" type="ORF">GBJ98_04990</name>
    <name evidence="4" type="ORF">GBK06_02880</name>
    <name evidence="2" type="ORF">GBK08_03160</name>
    <name evidence="14" type="ORF">GT999_08595</name>
    <name evidence="15" type="ORF">GUA24_05690</name>
</gene>
<dbReference type="EMBL" id="WDRV01000005">
    <property type="protein sequence ID" value="KAB7322923.1"/>
    <property type="molecule type" value="Genomic_DNA"/>
</dbReference>
<evidence type="ECO:0000313" key="6">
    <source>
        <dbReference type="EMBL" id="KAB7074198.1"/>
    </source>
</evidence>
<evidence type="ECO:0000313" key="31">
    <source>
        <dbReference type="Proteomes" id="UP000476628"/>
    </source>
</evidence>
<evidence type="ECO:0000313" key="2">
    <source>
        <dbReference type="EMBL" id="KAB6838679.1"/>
    </source>
</evidence>
<evidence type="ECO:0000313" key="23">
    <source>
        <dbReference type="Proteomes" id="UP000432196"/>
    </source>
</evidence>
<dbReference type="Proteomes" id="UP000460333">
    <property type="component" value="Unassembled WGS sequence"/>
</dbReference>
<dbReference type="Proteomes" id="UP000491334">
    <property type="component" value="Unassembled WGS sequence"/>
</dbReference>
<evidence type="ECO:0000313" key="17">
    <source>
        <dbReference type="EMBL" id="RGL03903.1"/>
    </source>
</evidence>